<evidence type="ECO:0008006" key="3">
    <source>
        <dbReference type="Google" id="ProtNLM"/>
    </source>
</evidence>
<gene>
    <name evidence="1" type="ORF">BacF7301_19660</name>
</gene>
<dbReference type="Gene3D" id="1.10.3680.10">
    <property type="entry name" value="TerB-like"/>
    <property type="match status" value="1"/>
</dbReference>
<dbReference type="AlphaFoldDB" id="A0A6H0KSF6"/>
<sequence>MGILDLFRRKIKDPELCRLRDLLTIAYASGEMTAKERNTILEIAAKHNISSSKFHQMLEISPDSVQDAYPITKKEKDEYLHELVYLMEVNSKHTMRAVNYVEFIAKKLGYTPQDVHEMIEVVTSSPINNSPQKKPNQWHIKSIRDFTQDEINAVSQAVVVSSQYGNSVQFTMISGGMTYIPIEQNSASVAGEIVDITKAKLLTLEKTGEIDIYRVQI</sequence>
<name>A0A6H0KSF6_9BACE</name>
<dbReference type="RefSeq" id="WP_167965496.1">
    <property type="nucleotide sequence ID" value="NZ_CP050831.1"/>
</dbReference>
<protein>
    <recommendedName>
        <fullName evidence="3">TerB family tellurite resistance protein</fullName>
    </recommendedName>
</protein>
<evidence type="ECO:0000313" key="2">
    <source>
        <dbReference type="Proteomes" id="UP000501780"/>
    </source>
</evidence>
<dbReference type="EMBL" id="CP050831">
    <property type="protein sequence ID" value="QIU96225.1"/>
    <property type="molecule type" value="Genomic_DNA"/>
</dbReference>
<organism evidence="1 2">
    <name type="scientific">Bacteroides faecium</name>
    <dbReference type="NCBI Taxonomy" id="2715212"/>
    <lineage>
        <taxon>Bacteria</taxon>
        <taxon>Pseudomonadati</taxon>
        <taxon>Bacteroidota</taxon>
        <taxon>Bacteroidia</taxon>
        <taxon>Bacteroidales</taxon>
        <taxon>Bacteroidaceae</taxon>
        <taxon>Bacteroides</taxon>
    </lineage>
</organism>
<reference evidence="1 2" key="1">
    <citation type="submission" date="2020-03" db="EMBL/GenBank/DDBJ databases">
        <title>Genomic analysis of Bacteroides faecium CBA7301.</title>
        <authorList>
            <person name="Kim J."/>
            <person name="Roh S.W."/>
        </authorList>
    </citation>
    <scope>NUCLEOTIDE SEQUENCE [LARGE SCALE GENOMIC DNA]</scope>
    <source>
        <strain evidence="1 2">CBA7301</strain>
    </source>
</reference>
<dbReference type="InterPro" id="IPR029024">
    <property type="entry name" value="TerB-like"/>
</dbReference>
<proteinExistence type="predicted"/>
<accession>A0A6H0KSF6</accession>
<dbReference type="Proteomes" id="UP000501780">
    <property type="component" value="Chromosome"/>
</dbReference>
<dbReference type="KEGG" id="bfc:BacF7301_19660"/>
<keyword evidence="2" id="KW-1185">Reference proteome</keyword>
<evidence type="ECO:0000313" key="1">
    <source>
        <dbReference type="EMBL" id="QIU96225.1"/>
    </source>
</evidence>
<dbReference type="SUPFAM" id="SSF158682">
    <property type="entry name" value="TerB-like"/>
    <property type="match status" value="1"/>
</dbReference>